<organism evidence="1">
    <name type="scientific">marine metagenome</name>
    <dbReference type="NCBI Taxonomy" id="408172"/>
    <lineage>
        <taxon>unclassified sequences</taxon>
        <taxon>metagenomes</taxon>
        <taxon>ecological metagenomes</taxon>
    </lineage>
</organism>
<dbReference type="EMBL" id="UINC01000443">
    <property type="protein sequence ID" value="SUZ55398.1"/>
    <property type="molecule type" value="Genomic_DNA"/>
</dbReference>
<evidence type="ECO:0000313" key="1">
    <source>
        <dbReference type="EMBL" id="SUZ55398.1"/>
    </source>
</evidence>
<dbReference type="AlphaFoldDB" id="A0A381NNL3"/>
<name>A0A381NNL3_9ZZZZ</name>
<accession>A0A381NNL3</accession>
<protein>
    <submittedName>
        <fullName evidence="1">Uncharacterized protein</fullName>
    </submittedName>
</protein>
<proteinExistence type="predicted"/>
<sequence length="57" mass="6399">MRTNYAATVKSPAKLLFIIPRKQESAISVAHDSPDSRSLITARKNFTGMTPFYRSIN</sequence>
<gene>
    <name evidence="1" type="ORF">METZ01_LOCUS8252</name>
</gene>
<reference evidence="1" key="1">
    <citation type="submission" date="2018-05" db="EMBL/GenBank/DDBJ databases">
        <authorList>
            <person name="Lanie J.A."/>
            <person name="Ng W.-L."/>
            <person name="Kazmierczak K.M."/>
            <person name="Andrzejewski T.M."/>
            <person name="Davidsen T.M."/>
            <person name="Wayne K.J."/>
            <person name="Tettelin H."/>
            <person name="Glass J.I."/>
            <person name="Rusch D."/>
            <person name="Podicherti R."/>
            <person name="Tsui H.-C.T."/>
            <person name="Winkler M.E."/>
        </authorList>
    </citation>
    <scope>NUCLEOTIDE SEQUENCE</scope>
</reference>